<organism evidence="1 2">
    <name type="scientific">Colletotrichum chrysophilum</name>
    <dbReference type="NCBI Taxonomy" id="1836956"/>
    <lineage>
        <taxon>Eukaryota</taxon>
        <taxon>Fungi</taxon>
        <taxon>Dikarya</taxon>
        <taxon>Ascomycota</taxon>
        <taxon>Pezizomycotina</taxon>
        <taxon>Sordariomycetes</taxon>
        <taxon>Hypocreomycetidae</taxon>
        <taxon>Glomerellales</taxon>
        <taxon>Glomerellaceae</taxon>
        <taxon>Colletotrichum</taxon>
        <taxon>Colletotrichum gloeosporioides species complex</taxon>
    </lineage>
</organism>
<protein>
    <submittedName>
        <fullName evidence="1">Uncharacterized protein</fullName>
    </submittedName>
</protein>
<sequence length="103" mass="11513">MRVVWLGTHPGLMRLSCAAAPASIPSATNFTVQLNILEGPLPPASYPTYYGGRLRERRPRFPRIEKTPQLMWYPAALWVVPFVHPSLHETATCLTDTRSPVGE</sequence>
<keyword evidence="2" id="KW-1185">Reference proteome</keyword>
<evidence type="ECO:0000313" key="1">
    <source>
        <dbReference type="EMBL" id="KAK1841760.1"/>
    </source>
</evidence>
<comment type="caution">
    <text evidence="1">The sequence shown here is derived from an EMBL/GenBank/DDBJ whole genome shotgun (WGS) entry which is preliminary data.</text>
</comment>
<name>A0AAD9A6C7_9PEZI</name>
<dbReference type="AlphaFoldDB" id="A0AAD9A6C7"/>
<proteinExistence type="predicted"/>
<dbReference type="EMBL" id="JAQOWY010000459">
    <property type="protein sequence ID" value="KAK1841760.1"/>
    <property type="molecule type" value="Genomic_DNA"/>
</dbReference>
<evidence type="ECO:0000313" key="2">
    <source>
        <dbReference type="Proteomes" id="UP001243330"/>
    </source>
</evidence>
<gene>
    <name evidence="1" type="ORF">CCHR01_15630</name>
</gene>
<reference evidence="1" key="1">
    <citation type="submission" date="2023-01" db="EMBL/GenBank/DDBJ databases">
        <title>Colletotrichum chrysophilum M932 genome sequence.</title>
        <authorList>
            <person name="Baroncelli R."/>
        </authorList>
    </citation>
    <scope>NUCLEOTIDE SEQUENCE</scope>
    <source>
        <strain evidence="1">M932</strain>
    </source>
</reference>
<dbReference type="Proteomes" id="UP001243330">
    <property type="component" value="Unassembled WGS sequence"/>
</dbReference>
<accession>A0AAD9A6C7</accession>